<keyword evidence="2 6" id="KW-0812">Transmembrane</keyword>
<dbReference type="Pfam" id="PF08510">
    <property type="entry name" value="PIG-P"/>
    <property type="match status" value="1"/>
</dbReference>
<name>A0A8H7QXK0_9FUNG</name>
<organism evidence="8 9">
    <name type="scientific">Mucor plumbeus</name>
    <dbReference type="NCBI Taxonomy" id="97098"/>
    <lineage>
        <taxon>Eukaryota</taxon>
        <taxon>Fungi</taxon>
        <taxon>Fungi incertae sedis</taxon>
        <taxon>Mucoromycota</taxon>
        <taxon>Mucoromycotina</taxon>
        <taxon>Mucoromycetes</taxon>
        <taxon>Mucorales</taxon>
        <taxon>Mucorineae</taxon>
        <taxon>Mucoraceae</taxon>
        <taxon>Mucor</taxon>
    </lineage>
</organism>
<dbReference type="InterPro" id="IPR052263">
    <property type="entry name" value="GPI_Anchor_Biosynth"/>
</dbReference>
<dbReference type="InterPro" id="IPR013717">
    <property type="entry name" value="PIG-P"/>
</dbReference>
<evidence type="ECO:0000256" key="6">
    <source>
        <dbReference type="SAM" id="Phobius"/>
    </source>
</evidence>
<feature type="region of interest" description="Disordered" evidence="5">
    <location>
        <begin position="315"/>
        <end position="353"/>
    </location>
</feature>
<evidence type="ECO:0000256" key="2">
    <source>
        <dbReference type="ARBA" id="ARBA00022692"/>
    </source>
</evidence>
<feature type="compositionally biased region" description="Polar residues" evidence="5">
    <location>
        <begin position="72"/>
        <end position="89"/>
    </location>
</feature>
<comment type="subcellular location">
    <subcellularLocation>
        <location evidence="1">Membrane</location>
        <topology evidence="1">Multi-pass membrane protein</topology>
    </subcellularLocation>
</comment>
<keyword evidence="9" id="KW-1185">Reference proteome</keyword>
<feature type="compositionally biased region" description="Acidic residues" evidence="5">
    <location>
        <begin position="315"/>
        <end position="326"/>
    </location>
</feature>
<accession>A0A8H7QXK0</accession>
<feature type="non-terminal residue" evidence="8">
    <location>
        <position position="1"/>
    </location>
</feature>
<feature type="region of interest" description="Disordered" evidence="5">
    <location>
        <begin position="72"/>
        <end position="97"/>
    </location>
</feature>
<evidence type="ECO:0000256" key="3">
    <source>
        <dbReference type="ARBA" id="ARBA00022989"/>
    </source>
</evidence>
<reference evidence="8" key="1">
    <citation type="submission" date="2020-12" db="EMBL/GenBank/DDBJ databases">
        <title>Metabolic potential, ecology and presence of endohyphal bacteria is reflected in genomic diversity of Mucoromycotina.</title>
        <authorList>
            <person name="Muszewska A."/>
            <person name="Okrasinska A."/>
            <person name="Steczkiewicz K."/>
            <person name="Drgas O."/>
            <person name="Orlowska M."/>
            <person name="Perlinska-Lenart U."/>
            <person name="Aleksandrzak-Piekarczyk T."/>
            <person name="Szatraj K."/>
            <person name="Zielenkiewicz U."/>
            <person name="Pilsyk S."/>
            <person name="Malc E."/>
            <person name="Mieczkowski P."/>
            <person name="Kruszewska J.S."/>
            <person name="Biernat P."/>
            <person name="Pawlowska J."/>
        </authorList>
    </citation>
    <scope>NUCLEOTIDE SEQUENCE</scope>
    <source>
        <strain evidence="8">CBS 226.32</strain>
    </source>
</reference>
<feature type="transmembrane region" description="Helical" evidence="6">
    <location>
        <begin position="196"/>
        <end position="215"/>
    </location>
</feature>
<comment type="caution">
    <text evidence="8">The sequence shown here is derived from an EMBL/GenBank/DDBJ whole genome shotgun (WGS) entry which is preliminary data.</text>
</comment>
<feature type="compositionally biased region" description="Low complexity" evidence="5">
    <location>
        <begin position="327"/>
        <end position="338"/>
    </location>
</feature>
<evidence type="ECO:0000313" key="9">
    <source>
        <dbReference type="Proteomes" id="UP000650833"/>
    </source>
</evidence>
<evidence type="ECO:0000256" key="1">
    <source>
        <dbReference type="ARBA" id="ARBA00004141"/>
    </source>
</evidence>
<keyword evidence="3 6" id="KW-1133">Transmembrane helix</keyword>
<dbReference type="Proteomes" id="UP000650833">
    <property type="component" value="Unassembled WGS sequence"/>
</dbReference>
<dbReference type="PANTHER" id="PTHR46346">
    <property type="entry name" value="PHOSPHATIDYLINOSITOL N-ACETYLGLUCOSAMINYLTRANSFERASE SUBUNIT P"/>
    <property type="match status" value="1"/>
</dbReference>
<feature type="domain" description="PIG-P" evidence="7">
    <location>
        <begin position="194"/>
        <end position="311"/>
    </location>
</feature>
<dbReference type="GO" id="GO:0006506">
    <property type="term" value="P:GPI anchor biosynthetic process"/>
    <property type="evidence" value="ECO:0007669"/>
    <property type="project" value="TreeGrafter"/>
</dbReference>
<keyword evidence="4 6" id="KW-0472">Membrane</keyword>
<gene>
    <name evidence="8" type="ORF">INT46_009248</name>
</gene>
<dbReference type="GO" id="GO:0005783">
    <property type="term" value="C:endoplasmic reticulum"/>
    <property type="evidence" value="ECO:0007669"/>
    <property type="project" value="TreeGrafter"/>
</dbReference>
<dbReference type="PANTHER" id="PTHR46346:SF1">
    <property type="entry name" value="PHOSPHATIDYLINOSITOL N-ACETYLGLUCOSAMINYLTRANSFERASE SUBUNIT P"/>
    <property type="match status" value="1"/>
</dbReference>
<proteinExistence type="predicted"/>
<evidence type="ECO:0000259" key="7">
    <source>
        <dbReference type="Pfam" id="PF08510"/>
    </source>
</evidence>
<evidence type="ECO:0000256" key="5">
    <source>
        <dbReference type="SAM" id="MobiDB-lite"/>
    </source>
</evidence>
<evidence type="ECO:0000313" key="8">
    <source>
        <dbReference type="EMBL" id="KAG2199411.1"/>
    </source>
</evidence>
<feature type="transmembrane region" description="Helical" evidence="6">
    <location>
        <begin position="235"/>
        <end position="260"/>
    </location>
</feature>
<dbReference type="OrthoDB" id="690928at2759"/>
<dbReference type="GO" id="GO:0016020">
    <property type="term" value="C:membrane"/>
    <property type="evidence" value="ECO:0007669"/>
    <property type="project" value="UniProtKB-SubCell"/>
</dbReference>
<evidence type="ECO:0000256" key="4">
    <source>
        <dbReference type="ARBA" id="ARBA00023136"/>
    </source>
</evidence>
<dbReference type="EMBL" id="JAEPRC010000352">
    <property type="protein sequence ID" value="KAG2199411.1"/>
    <property type="molecule type" value="Genomic_DNA"/>
</dbReference>
<protein>
    <recommendedName>
        <fullName evidence="7">PIG-P domain-containing protein</fullName>
    </recommendedName>
</protein>
<sequence length="398" mass="45829">YHEYLLGQDMVVEQENLDKKYAHPTFAKRLLEKNANTTLSTSRSTPSLPNLVNYAISSATASLSKRQVADMSTSMRRGHSDYNSINKPNEQPKKQVITKRRHSFSSFLNAKYGKAAIADDDDDDNKFLGYKRSTTIAAVNNNHLTNRILMNGIQSKPNQIKKGHRPRSYSEVSFNLPHVERAPPVAITNKTPAYEYYGFVMYLASFVAFGIYLIWAYVPDEILHSLGITYYPNRYWALAIPIWLMTFVWFVFISFMTINLMNTAPFNYMECITDEHANLMQLDNEVVSDRPSDWIPELHDIPIGLVNKFLYQQDENEEKEEDEETDTSFATSKTTTKTNSKKTNHNNTNNNNYSNNIVMNQFISSTLIDTADEMSEEDALALRRNKYGKRFKKIDHLK</sequence>
<dbReference type="AlphaFoldDB" id="A0A8H7QXK0"/>